<dbReference type="Gene3D" id="3.90.70.10">
    <property type="entry name" value="Cysteine proteinases"/>
    <property type="match status" value="1"/>
</dbReference>
<dbReference type="SUPFAM" id="SSF54001">
    <property type="entry name" value="Cysteine proteinases"/>
    <property type="match status" value="1"/>
</dbReference>
<dbReference type="FunFam" id="3.90.70.10:FF:000465">
    <property type="entry name" value="Cathepsin B, putative"/>
    <property type="match status" value="1"/>
</dbReference>
<dbReference type="InterPro" id="IPR025660">
    <property type="entry name" value="Pept_his_AS"/>
</dbReference>
<evidence type="ECO:0000256" key="1">
    <source>
        <dbReference type="ARBA" id="ARBA00008455"/>
    </source>
</evidence>
<dbReference type="EMBL" id="JAPWTK010001311">
    <property type="protein sequence ID" value="KAJ8933055.1"/>
    <property type="molecule type" value="Genomic_DNA"/>
</dbReference>
<organism evidence="3 4">
    <name type="scientific">Aromia moschata</name>
    <dbReference type="NCBI Taxonomy" id="1265417"/>
    <lineage>
        <taxon>Eukaryota</taxon>
        <taxon>Metazoa</taxon>
        <taxon>Ecdysozoa</taxon>
        <taxon>Arthropoda</taxon>
        <taxon>Hexapoda</taxon>
        <taxon>Insecta</taxon>
        <taxon>Pterygota</taxon>
        <taxon>Neoptera</taxon>
        <taxon>Endopterygota</taxon>
        <taxon>Coleoptera</taxon>
        <taxon>Polyphaga</taxon>
        <taxon>Cucujiformia</taxon>
        <taxon>Chrysomeloidea</taxon>
        <taxon>Cerambycidae</taxon>
        <taxon>Cerambycinae</taxon>
        <taxon>Callichromatini</taxon>
        <taxon>Aromia</taxon>
    </lineage>
</organism>
<gene>
    <name evidence="3" type="ORF">NQ318_000810</name>
</gene>
<dbReference type="InterPro" id="IPR038765">
    <property type="entry name" value="Papain-like_cys_pep_sf"/>
</dbReference>
<dbReference type="InterPro" id="IPR013128">
    <property type="entry name" value="Peptidase_C1A"/>
</dbReference>
<dbReference type="Proteomes" id="UP001162162">
    <property type="component" value="Unassembled WGS sequence"/>
</dbReference>
<dbReference type="GO" id="GO:0008234">
    <property type="term" value="F:cysteine-type peptidase activity"/>
    <property type="evidence" value="ECO:0007669"/>
    <property type="project" value="InterPro"/>
</dbReference>
<dbReference type="GO" id="GO:0006508">
    <property type="term" value="P:proteolysis"/>
    <property type="evidence" value="ECO:0007669"/>
    <property type="project" value="InterPro"/>
</dbReference>
<name>A0AAV8X2C4_9CUCU</name>
<dbReference type="PROSITE" id="PS00639">
    <property type="entry name" value="THIOL_PROTEASE_HIS"/>
    <property type="match status" value="1"/>
</dbReference>
<comment type="caution">
    <text evidence="3">The sequence shown here is derived from an EMBL/GenBank/DDBJ whole genome shotgun (WGS) entry which is preliminary data.</text>
</comment>
<evidence type="ECO:0000259" key="2">
    <source>
        <dbReference type="SMART" id="SM00645"/>
    </source>
</evidence>
<sequence>MRCHNAESEEGCRPYEIPPCEHHVNGSRPSCNGDDAKTPRCHQECEKGYAVPYAKDKHYGKNAYSISNRPNEIQAEIMNNGPVEGAFTVYEDLLSYKSGVYQHVTGKALGGHAIRILGWGVENGTPYWIIANSWNSDWGDNGTFKMLRGTDHLGIESSIVAGLPLINKQY</sequence>
<protein>
    <recommendedName>
        <fullName evidence="2">Peptidase C1A papain C-terminal domain-containing protein</fullName>
    </recommendedName>
</protein>
<dbReference type="InterPro" id="IPR000668">
    <property type="entry name" value="Peptidase_C1A_C"/>
</dbReference>
<dbReference type="Pfam" id="PF00112">
    <property type="entry name" value="Peptidase_C1"/>
    <property type="match status" value="1"/>
</dbReference>
<evidence type="ECO:0000313" key="4">
    <source>
        <dbReference type="Proteomes" id="UP001162162"/>
    </source>
</evidence>
<dbReference type="PANTHER" id="PTHR12411">
    <property type="entry name" value="CYSTEINE PROTEASE FAMILY C1-RELATED"/>
    <property type="match status" value="1"/>
</dbReference>
<accession>A0AAV8X2C4</accession>
<evidence type="ECO:0000313" key="3">
    <source>
        <dbReference type="EMBL" id="KAJ8933055.1"/>
    </source>
</evidence>
<keyword evidence="4" id="KW-1185">Reference proteome</keyword>
<comment type="similarity">
    <text evidence="1">Belongs to the peptidase C1 family.</text>
</comment>
<proteinExistence type="inferred from homology"/>
<feature type="domain" description="Peptidase C1A papain C-terminal" evidence="2">
    <location>
        <begin position="2"/>
        <end position="163"/>
    </location>
</feature>
<dbReference type="AlphaFoldDB" id="A0AAV8X2C4"/>
<dbReference type="SMART" id="SM00645">
    <property type="entry name" value="Pept_C1"/>
    <property type="match status" value="1"/>
</dbReference>
<reference evidence="3" key="1">
    <citation type="journal article" date="2023" name="Insect Mol. Biol.">
        <title>Genome sequencing provides insights into the evolution of gene families encoding plant cell wall-degrading enzymes in longhorned beetles.</title>
        <authorList>
            <person name="Shin N.R."/>
            <person name="Okamura Y."/>
            <person name="Kirsch R."/>
            <person name="Pauchet Y."/>
        </authorList>
    </citation>
    <scope>NUCLEOTIDE SEQUENCE</scope>
    <source>
        <strain evidence="3">AMC_N1</strain>
    </source>
</reference>